<reference evidence="1 2" key="1">
    <citation type="journal article" date="2021" name="BMC Biol.">
        <title>Horizontally acquired antibacterial genes associated with adaptive radiation of ladybird beetles.</title>
        <authorList>
            <person name="Li H.S."/>
            <person name="Tang X.F."/>
            <person name="Huang Y.H."/>
            <person name="Xu Z.Y."/>
            <person name="Chen M.L."/>
            <person name="Du X.Y."/>
            <person name="Qiu B.Y."/>
            <person name="Chen P.T."/>
            <person name="Zhang W."/>
            <person name="Slipinski A."/>
            <person name="Escalona H.E."/>
            <person name="Waterhouse R.M."/>
            <person name="Zwick A."/>
            <person name="Pang H."/>
        </authorList>
    </citation>
    <scope>NUCLEOTIDE SEQUENCE [LARGE SCALE GENOMIC DNA]</scope>
    <source>
        <strain evidence="1">SYSU2018</strain>
    </source>
</reference>
<organism evidence="1 2">
    <name type="scientific">Cryptolaemus montrouzieri</name>
    <dbReference type="NCBI Taxonomy" id="559131"/>
    <lineage>
        <taxon>Eukaryota</taxon>
        <taxon>Metazoa</taxon>
        <taxon>Ecdysozoa</taxon>
        <taxon>Arthropoda</taxon>
        <taxon>Hexapoda</taxon>
        <taxon>Insecta</taxon>
        <taxon>Pterygota</taxon>
        <taxon>Neoptera</taxon>
        <taxon>Endopterygota</taxon>
        <taxon>Coleoptera</taxon>
        <taxon>Polyphaga</taxon>
        <taxon>Cucujiformia</taxon>
        <taxon>Coccinelloidea</taxon>
        <taxon>Coccinellidae</taxon>
        <taxon>Scymninae</taxon>
        <taxon>Scymnini</taxon>
        <taxon>Cryptolaemus</taxon>
    </lineage>
</organism>
<sequence length="97" mass="11203">MKMCSKFINSSSKWKMKVKETVGQKKSLLPYTMKLRRKLCDPGQEMIEKRIRDSETEQCGEDISSDGETKDNFLVQLGREVSILKSSYGKKLHSLKQ</sequence>
<accession>A0ABD2P5L5</accession>
<protein>
    <submittedName>
        <fullName evidence="1">Uncharacterized protein</fullName>
    </submittedName>
</protein>
<gene>
    <name evidence="1" type="ORF">HHI36_000736</name>
</gene>
<dbReference type="AlphaFoldDB" id="A0ABD2P5L5"/>
<comment type="caution">
    <text evidence="1">The sequence shown here is derived from an EMBL/GenBank/DDBJ whole genome shotgun (WGS) entry which is preliminary data.</text>
</comment>
<proteinExistence type="predicted"/>
<dbReference type="Proteomes" id="UP001516400">
    <property type="component" value="Unassembled WGS sequence"/>
</dbReference>
<keyword evidence="2" id="KW-1185">Reference proteome</keyword>
<dbReference type="EMBL" id="JABFTP020000185">
    <property type="protein sequence ID" value="KAL3286225.1"/>
    <property type="molecule type" value="Genomic_DNA"/>
</dbReference>
<evidence type="ECO:0000313" key="1">
    <source>
        <dbReference type="EMBL" id="KAL3286225.1"/>
    </source>
</evidence>
<name>A0ABD2P5L5_9CUCU</name>
<evidence type="ECO:0000313" key="2">
    <source>
        <dbReference type="Proteomes" id="UP001516400"/>
    </source>
</evidence>